<comment type="caution">
    <text evidence="3">The sequence shown here is derived from an EMBL/GenBank/DDBJ whole genome shotgun (WGS) entry which is preliminary data.</text>
</comment>
<evidence type="ECO:0000313" key="4">
    <source>
        <dbReference type="Proteomes" id="UP001165293"/>
    </source>
</evidence>
<proteinExistence type="predicted"/>
<sequence>MRSSATSVLLAGFVAVAPATAADEQQRAAEPAPANDKTHLRCESDKGRQRSCPADVRGGARLTRQLSRSPCVEGETWGVREGEIWVKAGCRADFALGEGGPPGPRYIKCESGSGGRRHCATETLGGVQLIRQLSKSQCIQHSTWGYDRKSVWVSQGCRAEFQIGAGHAPSVSAELGPQQVRCESDRGRERRCEIGVWKGAELTRQLSKSPCVQGHSWGWDQRGVWVSRGCRAEFTVW</sequence>
<organism evidence="3 4">
    <name type="scientific">Noviluteimonas lactosilytica</name>
    <dbReference type="NCBI Taxonomy" id="2888523"/>
    <lineage>
        <taxon>Bacteria</taxon>
        <taxon>Pseudomonadati</taxon>
        <taxon>Pseudomonadota</taxon>
        <taxon>Gammaproteobacteria</taxon>
        <taxon>Lysobacterales</taxon>
        <taxon>Lysobacteraceae</taxon>
        <taxon>Noviluteimonas</taxon>
    </lineage>
</organism>
<dbReference type="InterPro" id="IPR021381">
    <property type="entry name" value="DUF3011"/>
</dbReference>
<reference evidence="3" key="1">
    <citation type="submission" date="2021-10" db="EMBL/GenBank/DDBJ databases">
        <authorList>
            <person name="Lyu M."/>
            <person name="Wang X."/>
            <person name="Meng X."/>
            <person name="Xu K."/>
        </authorList>
    </citation>
    <scope>NUCLEOTIDE SEQUENCE</scope>
    <source>
        <strain evidence="3">A6</strain>
    </source>
</reference>
<feature type="chain" id="PRO_5045129630" evidence="2">
    <location>
        <begin position="22"/>
        <end position="237"/>
    </location>
</feature>
<accession>A0ABS8JE15</accession>
<dbReference type="Pfam" id="PF11218">
    <property type="entry name" value="DUF3011"/>
    <property type="match status" value="1"/>
</dbReference>
<name>A0ABS8JE15_9GAMM</name>
<dbReference type="RefSeq" id="WP_230525375.1">
    <property type="nucleotide sequence ID" value="NZ_JAJGAK010000001.1"/>
</dbReference>
<dbReference type="Proteomes" id="UP001165293">
    <property type="component" value="Unassembled WGS sequence"/>
</dbReference>
<feature type="compositionally biased region" description="Basic and acidic residues" evidence="1">
    <location>
        <begin position="36"/>
        <end position="48"/>
    </location>
</feature>
<evidence type="ECO:0000313" key="3">
    <source>
        <dbReference type="EMBL" id="MCC8361723.1"/>
    </source>
</evidence>
<keyword evidence="4" id="KW-1185">Reference proteome</keyword>
<feature type="region of interest" description="Disordered" evidence="1">
    <location>
        <begin position="24"/>
        <end position="56"/>
    </location>
</feature>
<keyword evidence="2" id="KW-0732">Signal</keyword>
<dbReference type="EMBL" id="JAJGAK010000001">
    <property type="protein sequence ID" value="MCC8361723.1"/>
    <property type="molecule type" value="Genomic_DNA"/>
</dbReference>
<feature type="signal peptide" evidence="2">
    <location>
        <begin position="1"/>
        <end position="21"/>
    </location>
</feature>
<evidence type="ECO:0000256" key="1">
    <source>
        <dbReference type="SAM" id="MobiDB-lite"/>
    </source>
</evidence>
<protein>
    <submittedName>
        <fullName evidence="3">DUF3011 domain-containing protein</fullName>
    </submittedName>
</protein>
<evidence type="ECO:0000256" key="2">
    <source>
        <dbReference type="SAM" id="SignalP"/>
    </source>
</evidence>
<gene>
    <name evidence="3" type="ORF">LK996_01320</name>
</gene>